<evidence type="ECO:0000313" key="2">
    <source>
        <dbReference type="Proteomes" id="UP001479436"/>
    </source>
</evidence>
<gene>
    <name evidence="1" type="ORF">K7432_013914</name>
</gene>
<reference evidence="1 2" key="1">
    <citation type="submission" date="2023-04" db="EMBL/GenBank/DDBJ databases">
        <title>Genome of Basidiobolus ranarum AG-B5.</title>
        <authorList>
            <person name="Stajich J.E."/>
            <person name="Carter-House D."/>
            <person name="Gryganskyi A."/>
        </authorList>
    </citation>
    <scope>NUCLEOTIDE SEQUENCE [LARGE SCALE GENOMIC DNA]</scope>
    <source>
        <strain evidence="1 2">AG-B5</strain>
    </source>
</reference>
<accession>A0ABR2WIM1</accession>
<comment type="caution">
    <text evidence="1">The sequence shown here is derived from an EMBL/GenBank/DDBJ whole genome shotgun (WGS) entry which is preliminary data.</text>
</comment>
<evidence type="ECO:0000313" key="1">
    <source>
        <dbReference type="EMBL" id="KAK9761294.1"/>
    </source>
</evidence>
<name>A0ABR2WIM1_9FUNG</name>
<proteinExistence type="predicted"/>
<protein>
    <submittedName>
        <fullName evidence="1">Uncharacterized protein</fullName>
    </submittedName>
</protein>
<keyword evidence="2" id="KW-1185">Reference proteome</keyword>
<dbReference type="Proteomes" id="UP001479436">
    <property type="component" value="Unassembled WGS sequence"/>
</dbReference>
<dbReference type="EMBL" id="JASJQH010001454">
    <property type="protein sequence ID" value="KAK9761294.1"/>
    <property type="molecule type" value="Genomic_DNA"/>
</dbReference>
<sequence length="211" mass="22154">MAKESTLINASPIIEKDMDSACTGVVARLAVFGIRVAADVCLDIDITELTSHLLVPSIKTCAEAVAAANILGIEANVDVCLATGSHDKENGDILMKRDGNMSVMHKTPLVLPPMPPSQPPVYPDQATVPKAPSHSKSCEAIIAKIHTLCGANIDVSVCLNLGINIGLLRLDRLKCRVIVDAAQIAGVSVELGVCNLFDGKINIGLDKLVGL</sequence>
<organism evidence="1 2">
    <name type="scientific">Basidiobolus ranarum</name>
    <dbReference type="NCBI Taxonomy" id="34480"/>
    <lineage>
        <taxon>Eukaryota</taxon>
        <taxon>Fungi</taxon>
        <taxon>Fungi incertae sedis</taxon>
        <taxon>Zoopagomycota</taxon>
        <taxon>Entomophthoromycotina</taxon>
        <taxon>Basidiobolomycetes</taxon>
        <taxon>Basidiobolales</taxon>
        <taxon>Basidiobolaceae</taxon>
        <taxon>Basidiobolus</taxon>
    </lineage>
</organism>